<dbReference type="EMBL" id="LWDE02002716">
    <property type="protein sequence ID" value="KAE8236963.1"/>
    <property type="molecule type" value="Genomic_DNA"/>
</dbReference>
<dbReference type="InterPro" id="IPR001878">
    <property type="entry name" value="Znf_CCHC"/>
</dbReference>
<evidence type="ECO:0000256" key="1">
    <source>
        <dbReference type="PROSITE-ProRule" id="PRU00047"/>
    </source>
</evidence>
<dbReference type="PROSITE" id="PS50158">
    <property type="entry name" value="ZF_CCHC"/>
    <property type="match status" value="1"/>
</dbReference>
<dbReference type="Proteomes" id="UP000077684">
    <property type="component" value="Unassembled WGS sequence"/>
</dbReference>
<organism evidence="5 6">
    <name type="scientific">Tilletia controversa</name>
    <name type="common">dwarf bunt fungus</name>
    <dbReference type="NCBI Taxonomy" id="13291"/>
    <lineage>
        <taxon>Eukaryota</taxon>
        <taxon>Fungi</taxon>
        <taxon>Dikarya</taxon>
        <taxon>Basidiomycota</taxon>
        <taxon>Ustilaginomycotina</taxon>
        <taxon>Exobasidiomycetes</taxon>
        <taxon>Tilletiales</taxon>
        <taxon>Tilletiaceae</taxon>
        <taxon>Tilletia</taxon>
    </lineage>
</organism>
<reference evidence="5" key="1">
    <citation type="submission" date="2016-04" db="EMBL/GenBank/DDBJ databases">
        <authorList>
            <person name="Nguyen H.D."/>
            <person name="Samba Siva P."/>
            <person name="Cullis J."/>
            <person name="Levesque C.A."/>
            <person name="Hambleton S."/>
        </authorList>
    </citation>
    <scope>NUCLEOTIDE SEQUENCE</scope>
    <source>
        <strain evidence="5">DAOMC 236426</strain>
    </source>
</reference>
<dbReference type="PANTHER" id="PTHR31973:SF187">
    <property type="entry name" value="MUTATOR TRANSPOSASE MUDRA PROTEIN"/>
    <property type="match status" value="1"/>
</dbReference>
<name>A0A8X7SRX8_9BASI</name>
<feature type="region of interest" description="Disordered" evidence="2">
    <location>
        <begin position="533"/>
        <end position="564"/>
    </location>
</feature>
<keyword evidence="6" id="KW-1185">Reference proteome</keyword>
<accession>A0A8X7SRX8</accession>
<proteinExistence type="predicted"/>
<dbReference type="GO" id="GO:0003676">
    <property type="term" value="F:nucleic acid binding"/>
    <property type="evidence" value="ECO:0007669"/>
    <property type="project" value="InterPro"/>
</dbReference>
<keyword evidence="1" id="KW-0863">Zinc-finger</keyword>
<dbReference type="InterPro" id="IPR007527">
    <property type="entry name" value="Znf_SWIM"/>
</dbReference>
<feature type="domain" description="CCHC-type" evidence="3">
    <location>
        <begin position="569"/>
        <end position="583"/>
    </location>
</feature>
<evidence type="ECO:0008006" key="7">
    <source>
        <dbReference type="Google" id="ProtNLM"/>
    </source>
</evidence>
<evidence type="ECO:0000256" key="2">
    <source>
        <dbReference type="SAM" id="MobiDB-lite"/>
    </source>
</evidence>
<evidence type="ECO:0000313" key="5">
    <source>
        <dbReference type="EMBL" id="KAE8236963.1"/>
    </source>
</evidence>
<evidence type="ECO:0000259" key="4">
    <source>
        <dbReference type="PROSITE" id="PS50966"/>
    </source>
</evidence>
<dbReference type="AlphaFoldDB" id="A0A8X7SRX8"/>
<protein>
    <recommendedName>
        <fullName evidence="7">SWIM-type domain-containing protein</fullName>
    </recommendedName>
</protein>
<dbReference type="Pfam" id="PF10551">
    <property type="entry name" value="MULE"/>
    <property type="match status" value="1"/>
</dbReference>
<dbReference type="PANTHER" id="PTHR31973">
    <property type="entry name" value="POLYPROTEIN, PUTATIVE-RELATED"/>
    <property type="match status" value="1"/>
</dbReference>
<gene>
    <name evidence="5" type="ORF">A4X06_0g9379</name>
</gene>
<dbReference type="PROSITE" id="PS50966">
    <property type="entry name" value="ZF_SWIM"/>
    <property type="match status" value="1"/>
</dbReference>
<feature type="domain" description="SWIM-type" evidence="4">
    <location>
        <begin position="458"/>
        <end position="496"/>
    </location>
</feature>
<keyword evidence="1" id="KW-0862">Zinc</keyword>
<dbReference type="InterPro" id="IPR018289">
    <property type="entry name" value="MULE_transposase_dom"/>
</dbReference>
<dbReference type="GO" id="GO:0008270">
    <property type="term" value="F:zinc ion binding"/>
    <property type="evidence" value="ECO:0007669"/>
    <property type="project" value="UniProtKB-KW"/>
</dbReference>
<evidence type="ECO:0000313" key="6">
    <source>
        <dbReference type="Proteomes" id="UP000077684"/>
    </source>
</evidence>
<evidence type="ECO:0000259" key="3">
    <source>
        <dbReference type="PROSITE" id="PS50158"/>
    </source>
</evidence>
<reference evidence="5" key="2">
    <citation type="journal article" date="2019" name="IMA Fungus">
        <title>Genome sequencing and comparison of five Tilletia species to identify candidate genes for the detection of regulated species infecting wheat.</title>
        <authorList>
            <person name="Nguyen H.D.T."/>
            <person name="Sultana T."/>
            <person name="Kesanakurti P."/>
            <person name="Hambleton S."/>
        </authorList>
    </citation>
    <scope>NUCLEOTIDE SEQUENCE</scope>
    <source>
        <strain evidence="5">DAOMC 236426</strain>
    </source>
</reference>
<sequence length="586" mass="65300">MAPIREHNRAALALKATYGSMAEFKNAVTDYSLAHQFPHKWAASKKDWAIAVCQRSSTTCNFRVRAKYNNKLERFQVTVFQEGHTCAGLGDPKRAKHNDHKYLVELVRNNITVDHSTKDAQIVSHLKQVHGITVPQQSANKARLAILGSRQEDQLAEFRQIEAWLRLVKTNDADAHVENKAENGRFSCAFVCSGAARSAWPHCKPFFAIDGTWTKNKHGMILLLAAAMDADDNLVILAWGLVQSETQASWEWFLRALLQAFPSVGASTTTVISDRQKELLNAIQTVLPSAVEGYCCWRLAENVKKSFGATARQIFWRLVYAETTSKFKPLMTELAALSTGAAEYLRDSEDGGIPHKFWASYAFPGRRFDHVTSNLSEIANSALRLHRELPPLQLLVAVYNYEMGHFYDRLQKATAWKQILAPHPHSLFIEALQHSRKLNCTPASGNTGLVRGSTGKEYNVKLAADPLTSLSSCSCGVPQLMLLPCAHICALAASLKKAAVLYAHSYWSTKHWRATYQKAYIVAELDNLDANELDAPETSTRQKKGRPQKQRREAGKGGSSTREPVAAFCSRCGEPDHTARQCRTAH</sequence>
<keyword evidence="1" id="KW-0479">Metal-binding</keyword>
<comment type="caution">
    <text evidence="5">The sequence shown here is derived from an EMBL/GenBank/DDBJ whole genome shotgun (WGS) entry which is preliminary data.</text>
</comment>
<dbReference type="Pfam" id="PF04434">
    <property type="entry name" value="SWIM"/>
    <property type="match status" value="1"/>
</dbReference>
<dbReference type="SMART" id="SM00343">
    <property type="entry name" value="ZnF_C2HC"/>
    <property type="match status" value="1"/>
</dbReference>